<gene>
    <name evidence="1" type="ORF">ACFFK8_02070</name>
</gene>
<protein>
    <recommendedName>
        <fullName evidence="3">Virus attachment protein p12 family protein</fullName>
    </recommendedName>
</protein>
<evidence type="ECO:0008006" key="3">
    <source>
        <dbReference type="Google" id="ProtNLM"/>
    </source>
</evidence>
<evidence type="ECO:0000313" key="2">
    <source>
        <dbReference type="Proteomes" id="UP001589688"/>
    </source>
</evidence>
<keyword evidence="2" id="KW-1185">Reference proteome</keyword>
<name>A0ABV5ZH40_9BACT</name>
<evidence type="ECO:0000313" key="1">
    <source>
        <dbReference type="EMBL" id="MFB9896640.1"/>
    </source>
</evidence>
<comment type="caution">
    <text evidence="1">The sequence shown here is derived from an EMBL/GenBank/DDBJ whole genome shotgun (WGS) entry which is preliminary data.</text>
</comment>
<accession>A0ABV5ZH40</accession>
<dbReference type="EMBL" id="JBHLZF010000001">
    <property type="protein sequence ID" value="MFB9896640.1"/>
    <property type="molecule type" value="Genomic_DNA"/>
</dbReference>
<organism evidence="1 2">
    <name type="scientific">Hallella seregens ATCC 51272</name>
    <dbReference type="NCBI Taxonomy" id="1336250"/>
    <lineage>
        <taxon>Bacteria</taxon>
        <taxon>Pseudomonadati</taxon>
        <taxon>Bacteroidota</taxon>
        <taxon>Bacteroidia</taxon>
        <taxon>Bacteroidales</taxon>
        <taxon>Prevotellaceae</taxon>
        <taxon>Hallella</taxon>
    </lineage>
</organism>
<proteinExistence type="predicted"/>
<dbReference type="RefSeq" id="WP_027952498.1">
    <property type="nucleotide sequence ID" value="NZ_JADU01000020.1"/>
</dbReference>
<dbReference type="Proteomes" id="UP001589688">
    <property type="component" value="Unassembled WGS sequence"/>
</dbReference>
<sequence length="64" mass="7232">MAVQYILIGLILVVCTAYVVRRVYHALTHAGDPCHGCRLKSSCARHKQPREHRAMKEPCTDQAQ</sequence>
<reference evidence="1 2" key="1">
    <citation type="submission" date="2024-09" db="EMBL/GenBank/DDBJ databases">
        <authorList>
            <person name="Sun Q."/>
            <person name="Mori K."/>
        </authorList>
    </citation>
    <scope>NUCLEOTIDE SEQUENCE [LARGE SCALE GENOMIC DNA]</scope>
    <source>
        <strain evidence="1 2">ATCC 51272</strain>
    </source>
</reference>